<dbReference type="AlphaFoldDB" id="A0AAV5VLL8"/>
<name>A0AAV5VLL8_9BILA</name>
<feature type="non-terminal residue" evidence="4">
    <location>
        <position position="518"/>
    </location>
</feature>
<dbReference type="InterPro" id="IPR028889">
    <property type="entry name" value="USP"/>
</dbReference>
<dbReference type="InterPro" id="IPR050164">
    <property type="entry name" value="Peptidase_C19"/>
</dbReference>
<dbReference type="PANTHER" id="PTHR24006">
    <property type="entry name" value="UBIQUITIN CARBOXYL-TERMINAL HYDROLASE"/>
    <property type="match status" value="1"/>
</dbReference>
<dbReference type="EMBL" id="BTSY01000031">
    <property type="protein sequence ID" value="GMT37061.1"/>
    <property type="molecule type" value="Genomic_DNA"/>
</dbReference>
<keyword evidence="6" id="KW-1185">Reference proteome</keyword>
<dbReference type="GO" id="GO:0016579">
    <property type="term" value="P:protein deubiquitination"/>
    <property type="evidence" value="ECO:0007669"/>
    <property type="project" value="InterPro"/>
</dbReference>
<dbReference type="InterPro" id="IPR038765">
    <property type="entry name" value="Papain-like_cys_pep_sf"/>
</dbReference>
<sequence length="518" mass="58291">NRVSTKDSMDSAPRPSSLRILSTLPEEPSRNARKAEFIDDDLNGNSENVLPSQTFPTHQKSLTSSNAVSTFDATTRRNNPTVTKKTFGVSTNENSHFILPTDREESAKPSSREDSAKPSYRGTSSYNSYNAIRVSYPSCKGLYNIGNSCYMNSTLQILSACPIFVSELMRAHGSLENKGNMKYFFEVTTRLAGVSFPNVRIHRELLEKMREMLKRLDAIFEESGGRAQQDAEECLTALLGMVSDLCTGNGFKRRDSGVNRSLPHSSPCKSPIKKIKEETDDSSSVKKEEGEEGEEQQKKKMPADCDPVDLMEVKMRDVKKCSTCDNKIEKDAVEHRVHLGIGEPQKKGVPWTPKYVQQLLAAEVAQEEIIGDFKCERCNQTGEAIGTKHFVQFGEYIIIVLKRFGFDNGQYLRKLKSPIRVPMYLDMDHFMEREDLGVKKEEIKADDTIELDQAESVPAGITEILMEGEDIPMKETDILSTGTETWAEDKKVNKSMQKLNVSGEEEEEEEEIDKTQED</sequence>
<evidence type="ECO:0000259" key="3">
    <source>
        <dbReference type="PROSITE" id="PS50235"/>
    </source>
</evidence>
<proteinExistence type="inferred from homology"/>
<gene>
    <name evidence="4" type="ORF">PFISCL1PPCAC_10904</name>
    <name evidence="5" type="ORF">PFISCL1PPCAC_28358</name>
</gene>
<dbReference type="CDD" id="cd02257">
    <property type="entry name" value="Peptidase_C19"/>
    <property type="match status" value="1"/>
</dbReference>
<dbReference type="Pfam" id="PF00443">
    <property type="entry name" value="UCH"/>
    <property type="match status" value="1"/>
</dbReference>
<dbReference type="GO" id="GO:0004843">
    <property type="term" value="F:cysteine-type deubiquitinase activity"/>
    <property type="evidence" value="ECO:0007669"/>
    <property type="project" value="InterPro"/>
</dbReference>
<feature type="region of interest" description="Disordered" evidence="2">
    <location>
        <begin position="490"/>
        <end position="518"/>
    </location>
</feature>
<feature type="region of interest" description="Disordered" evidence="2">
    <location>
        <begin position="256"/>
        <end position="302"/>
    </location>
</feature>
<feature type="compositionally biased region" description="Basic and acidic residues" evidence="2">
    <location>
        <begin position="27"/>
        <end position="37"/>
    </location>
</feature>
<dbReference type="Gene3D" id="3.90.70.10">
    <property type="entry name" value="Cysteine proteinases"/>
    <property type="match status" value="1"/>
</dbReference>
<feature type="compositionally biased region" description="Polar residues" evidence="2">
    <location>
        <begin position="43"/>
        <end position="64"/>
    </location>
</feature>
<evidence type="ECO:0000313" key="6">
    <source>
        <dbReference type="Proteomes" id="UP001432322"/>
    </source>
</evidence>
<evidence type="ECO:0000313" key="5">
    <source>
        <dbReference type="EMBL" id="GMT37061.1"/>
    </source>
</evidence>
<dbReference type="SUPFAM" id="SSF54001">
    <property type="entry name" value="Cysteine proteinases"/>
    <property type="match status" value="1"/>
</dbReference>
<reference evidence="4" key="1">
    <citation type="submission" date="2023-10" db="EMBL/GenBank/DDBJ databases">
        <title>Genome assembly of Pristionchus species.</title>
        <authorList>
            <person name="Yoshida K."/>
            <person name="Sommer R.J."/>
        </authorList>
    </citation>
    <scope>NUCLEOTIDE SEQUENCE</scope>
    <source>
        <strain evidence="4">RS5133</strain>
    </source>
</reference>
<dbReference type="PROSITE" id="PS50235">
    <property type="entry name" value="USP_3"/>
    <property type="match status" value="1"/>
</dbReference>
<dbReference type="InterPro" id="IPR018200">
    <property type="entry name" value="USP_CS"/>
</dbReference>
<evidence type="ECO:0000256" key="2">
    <source>
        <dbReference type="SAM" id="MobiDB-lite"/>
    </source>
</evidence>
<dbReference type="EMBL" id="BTSY01000003">
    <property type="protein sequence ID" value="GMT19607.1"/>
    <property type="molecule type" value="Genomic_DNA"/>
</dbReference>
<comment type="caution">
    <text evidence="4">The sequence shown here is derived from an EMBL/GenBank/DDBJ whole genome shotgun (WGS) entry which is preliminary data.</text>
</comment>
<feature type="compositionally biased region" description="Acidic residues" evidence="2">
    <location>
        <begin position="503"/>
        <end position="512"/>
    </location>
</feature>
<dbReference type="GO" id="GO:0005634">
    <property type="term" value="C:nucleus"/>
    <property type="evidence" value="ECO:0007669"/>
    <property type="project" value="TreeGrafter"/>
</dbReference>
<dbReference type="PROSITE" id="PS00972">
    <property type="entry name" value="USP_1"/>
    <property type="match status" value="1"/>
</dbReference>
<evidence type="ECO:0000256" key="1">
    <source>
        <dbReference type="ARBA" id="ARBA00009085"/>
    </source>
</evidence>
<dbReference type="Proteomes" id="UP001432322">
    <property type="component" value="Unassembled WGS sequence"/>
</dbReference>
<feature type="region of interest" description="Disordered" evidence="2">
    <location>
        <begin position="1"/>
        <end position="64"/>
    </location>
</feature>
<feature type="compositionally biased region" description="Basic and acidic residues" evidence="2">
    <location>
        <begin position="283"/>
        <end position="302"/>
    </location>
</feature>
<comment type="similarity">
    <text evidence="1">Belongs to the peptidase C19 family.</text>
</comment>
<feature type="compositionally biased region" description="Basic and acidic residues" evidence="2">
    <location>
        <begin position="101"/>
        <end position="116"/>
    </location>
</feature>
<accession>A0AAV5VLL8</accession>
<protein>
    <recommendedName>
        <fullName evidence="3">USP domain-containing protein</fullName>
    </recommendedName>
</protein>
<feature type="region of interest" description="Disordered" evidence="2">
    <location>
        <begin position="99"/>
        <end position="122"/>
    </location>
</feature>
<feature type="non-terminal residue" evidence="4">
    <location>
        <position position="1"/>
    </location>
</feature>
<dbReference type="InterPro" id="IPR001394">
    <property type="entry name" value="Peptidase_C19_UCH"/>
</dbReference>
<feature type="domain" description="USP" evidence="3">
    <location>
        <begin position="140"/>
        <end position="518"/>
    </location>
</feature>
<dbReference type="GO" id="GO:0005829">
    <property type="term" value="C:cytosol"/>
    <property type="evidence" value="ECO:0007669"/>
    <property type="project" value="TreeGrafter"/>
</dbReference>
<evidence type="ECO:0000313" key="4">
    <source>
        <dbReference type="EMBL" id="GMT19607.1"/>
    </source>
</evidence>
<organism evidence="4 6">
    <name type="scientific">Pristionchus fissidentatus</name>
    <dbReference type="NCBI Taxonomy" id="1538716"/>
    <lineage>
        <taxon>Eukaryota</taxon>
        <taxon>Metazoa</taxon>
        <taxon>Ecdysozoa</taxon>
        <taxon>Nematoda</taxon>
        <taxon>Chromadorea</taxon>
        <taxon>Rhabditida</taxon>
        <taxon>Rhabditina</taxon>
        <taxon>Diplogasteromorpha</taxon>
        <taxon>Diplogasteroidea</taxon>
        <taxon>Neodiplogasteridae</taxon>
        <taxon>Pristionchus</taxon>
    </lineage>
</organism>